<name>A0A9X1HSK3_9BACT</name>
<evidence type="ECO:0000313" key="3">
    <source>
        <dbReference type="Proteomes" id="UP001139409"/>
    </source>
</evidence>
<dbReference type="Proteomes" id="UP001139409">
    <property type="component" value="Unassembled WGS sequence"/>
</dbReference>
<reference evidence="2" key="1">
    <citation type="submission" date="2021-09" db="EMBL/GenBank/DDBJ databases">
        <title>Fulvivirga sp. isolated from coastal sediment.</title>
        <authorList>
            <person name="Yu H."/>
        </authorList>
    </citation>
    <scope>NUCLEOTIDE SEQUENCE</scope>
    <source>
        <strain evidence="2">1062</strain>
    </source>
</reference>
<protein>
    <submittedName>
        <fullName evidence="2">DUF2807 domain-containing protein</fullName>
    </submittedName>
</protein>
<dbReference type="RefSeq" id="WP_225698726.1">
    <property type="nucleotide sequence ID" value="NZ_JAIXNE010000002.1"/>
</dbReference>
<keyword evidence="3" id="KW-1185">Reference proteome</keyword>
<sequence length="222" mass="24130">MKKISLFLLIIMLGYASCNDDDVDLCLRGDGTVNEYIQSVSAFDEVELSGPINLNITQGGVQSVVIRAEKQLYDPLIVEVDNGTLEVRYPRNVTCFETNVGVWIDITVPDLEKVAISGQSDIISSGDINLDNLTLDISGEAYISLTGEVNELAFNASGKLEVDNFDLDNNIQYIVVSGEADMDIRCEIELTLVISGAATIRYKGNPQISQNTSGSLNLIDAN</sequence>
<evidence type="ECO:0000313" key="2">
    <source>
        <dbReference type="EMBL" id="MCA6075629.1"/>
    </source>
</evidence>
<dbReference type="AlphaFoldDB" id="A0A9X1HSK3"/>
<dbReference type="Pfam" id="PF10988">
    <property type="entry name" value="DUF2807"/>
    <property type="match status" value="1"/>
</dbReference>
<organism evidence="2 3">
    <name type="scientific">Fulvivirga sedimenti</name>
    <dbReference type="NCBI Taxonomy" id="2879465"/>
    <lineage>
        <taxon>Bacteria</taxon>
        <taxon>Pseudomonadati</taxon>
        <taxon>Bacteroidota</taxon>
        <taxon>Cytophagia</taxon>
        <taxon>Cytophagales</taxon>
        <taxon>Fulvivirgaceae</taxon>
        <taxon>Fulvivirga</taxon>
    </lineage>
</organism>
<accession>A0A9X1HSK3</accession>
<dbReference type="Gene3D" id="2.160.20.120">
    <property type="match status" value="1"/>
</dbReference>
<dbReference type="InterPro" id="IPR021255">
    <property type="entry name" value="DUF2807"/>
</dbReference>
<dbReference type="EMBL" id="JAIXNE010000002">
    <property type="protein sequence ID" value="MCA6075629.1"/>
    <property type="molecule type" value="Genomic_DNA"/>
</dbReference>
<feature type="domain" description="Putative auto-transporter adhesin head GIN" evidence="1">
    <location>
        <begin position="42"/>
        <end position="206"/>
    </location>
</feature>
<gene>
    <name evidence="2" type="ORF">LDX50_12180</name>
</gene>
<evidence type="ECO:0000259" key="1">
    <source>
        <dbReference type="Pfam" id="PF10988"/>
    </source>
</evidence>
<proteinExistence type="predicted"/>
<comment type="caution">
    <text evidence="2">The sequence shown here is derived from an EMBL/GenBank/DDBJ whole genome shotgun (WGS) entry which is preliminary data.</text>
</comment>